<reference evidence="2 3" key="1">
    <citation type="submission" date="2016-10" db="EMBL/GenBank/DDBJ databases">
        <authorList>
            <person name="de Groot N.N."/>
        </authorList>
    </citation>
    <scope>NUCLEOTIDE SEQUENCE [LARGE SCALE GENOMIC DNA]</scope>
    <source>
        <strain evidence="2 3">DSM 40306</strain>
    </source>
</reference>
<proteinExistence type="predicted"/>
<evidence type="ECO:0000313" key="3">
    <source>
        <dbReference type="Proteomes" id="UP000182375"/>
    </source>
</evidence>
<dbReference type="AlphaFoldDB" id="A0A1H5GS32"/>
<evidence type="ECO:0000256" key="1">
    <source>
        <dbReference type="SAM" id="MobiDB-lite"/>
    </source>
</evidence>
<name>A0A1H5GS32_9ACTN</name>
<dbReference type="Proteomes" id="UP000182375">
    <property type="component" value="Unassembled WGS sequence"/>
</dbReference>
<dbReference type="EMBL" id="FNTD01000004">
    <property type="protein sequence ID" value="SEE18301.1"/>
    <property type="molecule type" value="Genomic_DNA"/>
</dbReference>
<feature type="region of interest" description="Disordered" evidence="1">
    <location>
        <begin position="1"/>
        <end position="32"/>
    </location>
</feature>
<protein>
    <submittedName>
        <fullName evidence="2">Uncharacterized protein</fullName>
    </submittedName>
</protein>
<sequence length="32" mass="3302">MHPIAPVPVPVPAVDPSWTGARPKPGSEEQPG</sequence>
<accession>A0A1H5GS32</accession>
<evidence type="ECO:0000313" key="2">
    <source>
        <dbReference type="EMBL" id="SEE18301.1"/>
    </source>
</evidence>
<organism evidence="2 3">
    <name type="scientific">Streptomyces misionensis</name>
    <dbReference type="NCBI Taxonomy" id="67331"/>
    <lineage>
        <taxon>Bacteria</taxon>
        <taxon>Bacillati</taxon>
        <taxon>Actinomycetota</taxon>
        <taxon>Actinomycetes</taxon>
        <taxon>Kitasatosporales</taxon>
        <taxon>Streptomycetaceae</taxon>
        <taxon>Streptomyces</taxon>
    </lineage>
</organism>
<gene>
    <name evidence="2" type="ORF">SAMN04490357_7198</name>
</gene>
<feature type="compositionally biased region" description="Pro residues" evidence="1">
    <location>
        <begin position="1"/>
        <end position="13"/>
    </location>
</feature>